<sequence length="260" mass="31528">MVCFDSADKLSPRLCIIALKVSIIFAFNPQYPRTTKDIEEVFLRHKVVPDVVSLAPDHLMRIDYRRRPTVDVDYGNDIHYFQMKKKPLFLYWPYENNDYYTMIMTVPSLFRPDAPTAEHPFQKEWQHWMVVNIPEVHWQRGEELTQYLGMIWELGQANSRKRYVFLVFRHPDGKRIPFDEQYTGEKYDVFRDSDIIDQRLRRAHFSTRKFMAKYNFSRPWAGNFFYGRVNTTYGYIKPTDYDVQHNYDFWRDETWDPDLN</sequence>
<dbReference type="CDD" id="cd00866">
    <property type="entry name" value="PEBP_euk"/>
    <property type="match status" value="1"/>
</dbReference>
<name>A0A9P0AC56_BEMTA</name>
<proteinExistence type="predicted"/>
<dbReference type="SUPFAM" id="SSF49777">
    <property type="entry name" value="PEBP-like"/>
    <property type="match status" value="1"/>
</dbReference>
<accession>A0A9P0AC56</accession>
<reference evidence="1" key="1">
    <citation type="submission" date="2021-12" db="EMBL/GenBank/DDBJ databases">
        <authorList>
            <person name="King R."/>
        </authorList>
    </citation>
    <scope>NUCLEOTIDE SEQUENCE</scope>
</reference>
<dbReference type="EMBL" id="OU963864">
    <property type="protein sequence ID" value="CAH0387481.1"/>
    <property type="molecule type" value="Genomic_DNA"/>
</dbReference>
<dbReference type="Gene3D" id="3.90.280.10">
    <property type="entry name" value="PEBP-like"/>
    <property type="match status" value="1"/>
</dbReference>
<dbReference type="PANTHER" id="PTHR11362:SF82">
    <property type="entry name" value="PHOSPHATIDYLETHANOLAMINE-BINDING PROTEIN 4"/>
    <property type="match status" value="1"/>
</dbReference>
<gene>
    <name evidence="1" type="ORF">BEMITA_LOCUS6487</name>
</gene>
<evidence type="ECO:0000313" key="2">
    <source>
        <dbReference type="Proteomes" id="UP001152759"/>
    </source>
</evidence>
<dbReference type="InterPro" id="IPR036610">
    <property type="entry name" value="PEBP-like_sf"/>
</dbReference>
<organism evidence="1 2">
    <name type="scientific">Bemisia tabaci</name>
    <name type="common">Sweetpotato whitefly</name>
    <name type="synonym">Aleurodes tabaci</name>
    <dbReference type="NCBI Taxonomy" id="7038"/>
    <lineage>
        <taxon>Eukaryota</taxon>
        <taxon>Metazoa</taxon>
        <taxon>Ecdysozoa</taxon>
        <taxon>Arthropoda</taxon>
        <taxon>Hexapoda</taxon>
        <taxon>Insecta</taxon>
        <taxon>Pterygota</taxon>
        <taxon>Neoptera</taxon>
        <taxon>Paraneoptera</taxon>
        <taxon>Hemiptera</taxon>
        <taxon>Sternorrhyncha</taxon>
        <taxon>Aleyrodoidea</taxon>
        <taxon>Aleyrodidae</taxon>
        <taxon>Aleyrodinae</taxon>
        <taxon>Bemisia</taxon>
    </lineage>
</organism>
<dbReference type="InterPro" id="IPR035810">
    <property type="entry name" value="PEBP_euk"/>
</dbReference>
<dbReference type="PANTHER" id="PTHR11362">
    <property type="entry name" value="PHOSPHATIDYLETHANOLAMINE-BINDING PROTEIN"/>
    <property type="match status" value="1"/>
</dbReference>
<dbReference type="Proteomes" id="UP001152759">
    <property type="component" value="Chromosome 3"/>
</dbReference>
<dbReference type="AlphaFoldDB" id="A0A9P0AC56"/>
<protein>
    <submittedName>
        <fullName evidence="1">Uncharacterized protein</fullName>
    </submittedName>
</protein>
<evidence type="ECO:0000313" key="1">
    <source>
        <dbReference type="EMBL" id="CAH0387481.1"/>
    </source>
</evidence>
<keyword evidence="2" id="KW-1185">Reference proteome</keyword>